<evidence type="ECO:0000256" key="1">
    <source>
        <dbReference type="SAM" id="MobiDB-lite"/>
    </source>
</evidence>
<keyword evidence="4" id="KW-1185">Reference proteome</keyword>
<comment type="caution">
    <text evidence="3">The sequence shown here is derived from an EMBL/GenBank/DDBJ whole genome shotgun (WGS) entry which is preliminary data.</text>
</comment>
<proteinExistence type="predicted"/>
<dbReference type="Proteomes" id="UP000812982">
    <property type="component" value="Unassembled WGS sequence"/>
</dbReference>
<gene>
    <name evidence="3" type="ORF">FR943_20910</name>
</gene>
<feature type="compositionally biased region" description="Low complexity" evidence="1">
    <location>
        <begin position="304"/>
        <end position="314"/>
    </location>
</feature>
<accession>A0ABS6KS36</accession>
<evidence type="ECO:0000313" key="4">
    <source>
        <dbReference type="Proteomes" id="UP000812982"/>
    </source>
</evidence>
<feature type="compositionally biased region" description="Low complexity" evidence="1">
    <location>
        <begin position="371"/>
        <end position="388"/>
    </location>
</feature>
<protein>
    <recommendedName>
        <fullName evidence="5">PE-PGRS family protein</fullName>
    </recommendedName>
</protein>
<feature type="transmembrane region" description="Helical" evidence="2">
    <location>
        <begin position="7"/>
        <end position="28"/>
    </location>
</feature>
<evidence type="ECO:0008006" key="5">
    <source>
        <dbReference type="Google" id="ProtNLM"/>
    </source>
</evidence>
<organism evidence="3 4">
    <name type="scientific">[Mycobacterium] fortunisiensis</name>
    <dbReference type="NCBI Taxonomy" id="2600579"/>
    <lineage>
        <taxon>Bacteria</taxon>
        <taxon>Bacillati</taxon>
        <taxon>Actinomycetota</taxon>
        <taxon>Actinomycetes</taxon>
        <taxon>Mycobacteriales</taxon>
        <taxon>Mycobacteriaceae</taxon>
        <taxon>Mycolicibacterium</taxon>
    </lineage>
</organism>
<reference evidence="3 4" key="1">
    <citation type="journal article" date="2021" name="Sci. Rep.">
        <title>Phenotypic and genomic hallmarks of a novel, potentially pathogenic rapidly growing Mycobacterium species related to the Mycobacterium fortuitum complex.</title>
        <authorList>
            <person name="Gharbi R."/>
            <person name="Khanna V."/>
            <person name="Frigui W."/>
            <person name="Mhenni B."/>
            <person name="Brosch R."/>
            <person name="Mardassi H."/>
        </authorList>
    </citation>
    <scope>NUCLEOTIDE SEQUENCE [LARGE SCALE GENOMIC DNA]</scope>
    <source>
        <strain evidence="3 4">TNTM28</strain>
    </source>
</reference>
<feature type="compositionally biased region" description="Low complexity" evidence="1">
    <location>
        <begin position="273"/>
        <end position="296"/>
    </location>
</feature>
<sequence length="416" mass="41509">MRQALRPYVTAGLAIAGAGIIAVGPISIPDTGTHSVEFSSVHLAAAELPGALQPLDDSQTAAEAYQQLIVLTGAFLSAALVPVVENPAPILSQLLANQFEYLNYLAVGVAYGAGNGVLALGELPGVLINAAAQMGTGDAEAAIQTLWTFVEHTALQVVSPFMQSLTIPGMIAQNIANVVTALPMMALDLGLNAFETISNTMRTTATAVQDVIEAAAAGDPLAAADAIVSAPAHIATALLVGDIADGGETVGLINGLLTSFVQARETIAEALGAPPRETSEAAAARPTTAAATGEVAGDADDAATDTASAETTPAGTSSDTTADEAALPAEPETTTNSESDAGPRTAPLVRNSAKAVPGKTGLSTEPAGQTPVPSSLSTGSSATGTPGADAEKASNGTHKPGTRGRHDKRASAHSSD</sequence>
<keyword evidence="2" id="KW-0472">Membrane</keyword>
<keyword evidence="2" id="KW-1133">Transmembrane helix</keyword>
<evidence type="ECO:0000256" key="2">
    <source>
        <dbReference type="SAM" id="Phobius"/>
    </source>
</evidence>
<feature type="region of interest" description="Disordered" evidence="1">
    <location>
        <begin position="271"/>
        <end position="416"/>
    </location>
</feature>
<dbReference type="EMBL" id="VOMB01000023">
    <property type="protein sequence ID" value="MBU9766294.1"/>
    <property type="molecule type" value="Genomic_DNA"/>
</dbReference>
<keyword evidence="2" id="KW-0812">Transmembrane</keyword>
<name>A0ABS6KS36_9MYCO</name>
<dbReference type="RefSeq" id="WP_217160160.1">
    <property type="nucleotide sequence ID" value="NZ_VOMB01000023.1"/>
</dbReference>
<evidence type="ECO:0000313" key="3">
    <source>
        <dbReference type="EMBL" id="MBU9766294.1"/>
    </source>
</evidence>